<comment type="similarity">
    <text evidence="2">Belongs to the CpsD/CapB family.</text>
</comment>
<dbReference type="GO" id="GO:0005524">
    <property type="term" value="F:ATP binding"/>
    <property type="evidence" value="ECO:0007669"/>
    <property type="project" value="UniProtKB-KW"/>
</dbReference>
<dbReference type="OrthoDB" id="9775724at2"/>
<keyword evidence="7" id="KW-0808">Transferase</keyword>
<dbReference type="eggNOG" id="COG3206">
    <property type="taxonomic scope" value="Bacteria"/>
</dbReference>
<evidence type="ECO:0000259" key="18">
    <source>
        <dbReference type="Pfam" id="PF02706"/>
    </source>
</evidence>
<dbReference type="eggNOG" id="COG0489">
    <property type="taxonomic scope" value="Bacteria"/>
</dbReference>
<evidence type="ECO:0000256" key="13">
    <source>
        <dbReference type="ARBA" id="ARBA00023136"/>
    </source>
</evidence>
<feature type="coiled-coil region" evidence="16">
    <location>
        <begin position="197"/>
        <end position="224"/>
    </location>
</feature>
<evidence type="ECO:0000313" key="22">
    <source>
        <dbReference type="Proteomes" id="UP000019276"/>
    </source>
</evidence>
<proteinExistence type="inferred from homology"/>
<comment type="catalytic activity">
    <reaction evidence="15">
        <text>L-tyrosyl-[protein] + ATP = O-phospho-L-tyrosyl-[protein] + ADP + H(+)</text>
        <dbReference type="Rhea" id="RHEA:10596"/>
        <dbReference type="Rhea" id="RHEA-COMP:10136"/>
        <dbReference type="Rhea" id="RHEA-COMP:20101"/>
        <dbReference type="ChEBI" id="CHEBI:15378"/>
        <dbReference type="ChEBI" id="CHEBI:30616"/>
        <dbReference type="ChEBI" id="CHEBI:46858"/>
        <dbReference type="ChEBI" id="CHEBI:61978"/>
        <dbReference type="ChEBI" id="CHEBI:456216"/>
        <dbReference type="EC" id="2.7.10.2"/>
    </reaction>
</comment>
<keyword evidence="22" id="KW-1185">Reference proteome</keyword>
<evidence type="ECO:0000256" key="10">
    <source>
        <dbReference type="ARBA" id="ARBA00022777"/>
    </source>
</evidence>
<evidence type="ECO:0000256" key="9">
    <source>
        <dbReference type="ARBA" id="ARBA00022741"/>
    </source>
</evidence>
<dbReference type="Pfam" id="PF13807">
    <property type="entry name" value="GNVR"/>
    <property type="match status" value="1"/>
</dbReference>
<comment type="similarity">
    <text evidence="3">Belongs to the etk/wzc family.</text>
</comment>
<dbReference type="Proteomes" id="UP000019276">
    <property type="component" value="Unassembled WGS sequence"/>
</dbReference>
<evidence type="ECO:0000256" key="15">
    <source>
        <dbReference type="ARBA" id="ARBA00051245"/>
    </source>
</evidence>
<evidence type="ECO:0000256" key="11">
    <source>
        <dbReference type="ARBA" id="ARBA00022840"/>
    </source>
</evidence>
<comment type="subcellular location">
    <subcellularLocation>
        <location evidence="1">Cell inner membrane</location>
        <topology evidence="1">Multi-pass membrane protein</topology>
    </subcellularLocation>
</comment>
<name>W7QAW8_9ALTE</name>
<feature type="domain" description="Polysaccharide chain length determinant N-terminal" evidence="18">
    <location>
        <begin position="9"/>
        <end position="101"/>
    </location>
</feature>
<dbReference type="InterPro" id="IPR003856">
    <property type="entry name" value="LPS_length_determ_N"/>
</dbReference>
<evidence type="ECO:0000256" key="6">
    <source>
        <dbReference type="ARBA" id="ARBA00022519"/>
    </source>
</evidence>
<feature type="domain" description="Tyrosine-protein kinase G-rich" evidence="20">
    <location>
        <begin position="372"/>
        <end position="447"/>
    </location>
</feature>
<evidence type="ECO:0000256" key="16">
    <source>
        <dbReference type="SAM" id="Coils"/>
    </source>
</evidence>
<keyword evidence="9" id="KW-0547">Nucleotide-binding</keyword>
<dbReference type="SUPFAM" id="SSF52540">
    <property type="entry name" value="P-loop containing nucleoside triphosphate hydrolases"/>
    <property type="match status" value="1"/>
</dbReference>
<evidence type="ECO:0000256" key="3">
    <source>
        <dbReference type="ARBA" id="ARBA00008883"/>
    </source>
</evidence>
<dbReference type="EMBL" id="ARZY01000029">
    <property type="protein sequence ID" value="EWH09101.1"/>
    <property type="molecule type" value="Genomic_DNA"/>
</dbReference>
<dbReference type="PANTHER" id="PTHR32309:SF13">
    <property type="entry name" value="FERRIC ENTEROBACTIN TRANSPORT PROTEIN FEPE"/>
    <property type="match status" value="1"/>
</dbReference>
<feature type="domain" description="AAA" evidence="19">
    <location>
        <begin position="516"/>
        <end position="653"/>
    </location>
</feature>
<feature type="coiled-coil region" evidence="16">
    <location>
        <begin position="350"/>
        <end position="387"/>
    </location>
</feature>
<evidence type="ECO:0000256" key="1">
    <source>
        <dbReference type="ARBA" id="ARBA00004429"/>
    </source>
</evidence>
<keyword evidence="8 17" id="KW-0812">Transmembrane</keyword>
<dbReference type="GO" id="GO:0005886">
    <property type="term" value="C:plasma membrane"/>
    <property type="evidence" value="ECO:0007669"/>
    <property type="project" value="UniProtKB-SubCell"/>
</dbReference>
<evidence type="ECO:0000256" key="12">
    <source>
        <dbReference type="ARBA" id="ARBA00022989"/>
    </source>
</evidence>
<evidence type="ECO:0000259" key="19">
    <source>
        <dbReference type="Pfam" id="PF13614"/>
    </source>
</evidence>
<keyword evidence="12 17" id="KW-1133">Transmembrane helix</keyword>
<dbReference type="InterPro" id="IPR025669">
    <property type="entry name" value="AAA_dom"/>
</dbReference>
<accession>W7QAW8</accession>
<evidence type="ECO:0000256" key="5">
    <source>
        <dbReference type="ARBA" id="ARBA00022475"/>
    </source>
</evidence>
<organism evidence="21 22">
    <name type="scientific">Catenovulum agarivorans DS-2</name>
    <dbReference type="NCBI Taxonomy" id="1328313"/>
    <lineage>
        <taxon>Bacteria</taxon>
        <taxon>Pseudomonadati</taxon>
        <taxon>Pseudomonadota</taxon>
        <taxon>Gammaproteobacteria</taxon>
        <taxon>Alteromonadales</taxon>
        <taxon>Alteromonadaceae</taxon>
        <taxon>Catenovulum</taxon>
    </lineage>
</organism>
<dbReference type="STRING" id="1328313.DS2_14044"/>
<feature type="transmembrane region" description="Helical" evidence="17">
    <location>
        <begin position="427"/>
        <end position="448"/>
    </location>
</feature>
<dbReference type="InterPro" id="IPR027417">
    <property type="entry name" value="P-loop_NTPase"/>
</dbReference>
<keyword evidence="10" id="KW-0418">Kinase</keyword>
<dbReference type="Pfam" id="PF02706">
    <property type="entry name" value="Wzz"/>
    <property type="match status" value="1"/>
</dbReference>
<dbReference type="CDD" id="cd05387">
    <property type="entry name" value="BY-kinase"/>
    <property type="match status" value="1"/>
</dbReference>
<dbReference type="NCBIfam" id="TIGR01007">
    <property type="entry name" value="eps_fam"/>
    <property type="match status" value="1"/>
</dbReference>
<keyword evidence="16" id="KW-0175">Coiled coil</keyword>
<dbReference type="InterPro" id="IPR032807">
    <property type="entry name" value="GNVR"/>
</dbReference>
<evidence type="ECO:0000256" key="17">
    <source>
        <dbReference type="SAM" id="Phobius"/>
    </source>
</evidence>
<dbReference type="Pfam" id="PF13614">
    <property type="entry name" value="AAA_31"/>
    <property type="match status" value="1"/>
</dbReference>
<dbReference type="EC" id="2.7.10.2" evidence="4"/>
<protein>
    <recommendedName>
        <fullName evidence="4">non-specific protein-tyrosine kinase</fullName>
        <ecNumber evidence="4">2.7.10.2</ecNumber>
    </recommendedName>
</protein>
<dbReference type="InterPro" id="IPR005702">
    <property type="entry name" value="Wzc-like_C"/>
</dbReference>
<dbReference type="PANTHER" id="PTHR32309">
    <property type="entry name" value="TYROSINE-PROTEIN KINASE"/>
    <property type="match status" value="1"/>
</dbReference>
<dbReference type="InterPro" id="IPR050445">
    <property type="entry name" value="Bact_polysacc_biosynth/exp"/>
</dbReference>
<evidence type="ECO:0000313" key="21">
    <source>
        <dbReference type="EMBL" id="EWH09101.1"/>
    </source>
</evidence>
<keyword evidence="5" id="KW-1003">Cell membrane</keyword>
<dbReference type="RefSeq" id="WP_035015463.1">
    <property type="nucleotide sequence ID" value="NZ_ARZY01000029.1"/>
</dbReference>
<reference evidence="21 22" key="1">
    <citation type="journal article" date="2014" name="Genome Announc.">
        <title>Draft Genome Sequence of the Agar-Degrading Bacterium Catenovulum sp. Strain DS-2, Isolated from Intestines of Haliotis diversicolor.</title>
        <authorList>
            <person name="Shan D."/>
            <person name="Li X."/>
            <person name="Gu Z."/>
            <person name="Wei G."/>
            <person name="Gao Z."/>
            <person name="Shao Z."/>
        </authorList>
    </citation>
    <scope>NUCLEOTIDE SEQUENCE [LARGE SCALE GENOMIC DNA]</scope>
    <source>
        <strain evidence="21 22">DS-2</strain>
    </source>
</reference>
<sequence>MAEQIQKEDEIDLNQLFSLLWRGKWFIVFTVALFAVCGFLYTQNATRYYSATTTIQVGIDQGNVVSIDELYVLEARTKEHYNTQIEMLKSRNMLERVVKQLDLTASKLHAAPNPPILEYIPQLEPWLVKPIANAGNLDLAIQLQSMIQINQVSNSQLISIVVKAKSAELAANIANTLADVYMDFHNDSRQAVNDNAADWLIAELEKLKGKLNTAEAELQSFMENNNLVDLAGVLSLKAKDVEGFSAQLLAAQKQIDQIKVQYNTIQKLEDTNLLLSSSAIKTNSLVENTQNSIAQLQRKLADISLVYGPKHPKHIAVIEEIKTTENILDQQVKALVNGVEQKYRAAIENFAQIKLNLDTAKAQYQQLRKSQSLYRQLQREVEANQELYDTFLKRLQETKATKSMQKAFARILDYAIAKNTPVSPKSALILVLSVLLGGMISVMGIFVVEFKRKGLLNADEAASYTGLDVLTELPKIKCRKEATHHIEHDQLSQNPYYIEAMRTLRTRLKLSFEDQKIIAVTSAMPGEGKSSTSLHLAKAFSELEKVLVVDADLHKPSMASKLGLLKTRPGLVELMSGQFKLASCLHRQKSLGYDVICAGAHCENPTKVLLSPDFSKLLRALAKHYDRVIVETAPVNLVSDAQAIVKAVDGIVYVAKAEKTPRGLIKSGIDILSQVNANCLGMVLNQVNYKLTRYQYRQYINVPKPVVPVSDKVISLKPRYNQQELAELKQKQKELLAQYEQLEFGKKRAGLLAKKRDGKSTKYSPRYK</sequence>
<evidence type="ECO:0000256" key="8">
    <source>
        <dbReference type="ARBA" id="ARBA00022692"/>
    </source>
</evidence>
<keyword evidence="11" id="KW-0067">ATP-binding</keyword>
<feature type="transmembrane region" description="Helical" evidence="17">
    <location>
        <begin position="25"/>
        <end position="42"/>
    </location>
</feature>
<evidence type="ECO:0000256" key="7">
    <source>
        <dbReference type="ARBA" id="ARBA00022679"/>
    </source>
</evidence>
<dbReference type="GO" id="GO:0004715">
    <property type="term" value="F:non-membrane spanning protein tyrosine kinase activity"/>
    <property type="evidence" value="ECO:0007669"/>
    <property type="project" value="UniProtKB-EC"/>
</dbReference>
<evidence type="ECO:0000259" key="20">
    <source>
        <dbReference type="Pfam" id="PF13807"/>
    </source>
</evidence>
<keyword evidence="6" id="KW-0997">Cell inner membrane</keyword>
<comment type="caution">
    <text evidence="21">The sequence shown here is derived from an EMBL/GenBank/DDBJ whole genome shotgun (WGS) entry which is preliminary data.</text>
</comment>
<keyword evidence="14" id="KW-0829">Tyrosine-protein kinase</keyword>
<evidence type="ECO:0000256" key="4">
    <source>
        <dbReference type="ARBA" id="ARBA00011903"/>
    </source>
</evidence>
<evidence type="ECO:0000256" key="2">
    <source>
        <dbReference type="ARBA" id="ARBA00007316"/>
    </source>
</evidence>
<dbReference type="AlphaFoldDB" id="W7QAW8"/>
<gene>
    <name evidence="21" type="ORF">DS2_14044</name>
</gene>
<dbReference type="Gene3D" id="3.40.50.300">
    <property type="entry name" value="P-loop containing nucleotide triphosphate hydrolases"/>
    <property type="match status" value="1"/>
</dbReference>
<keyword evidence="13 17" id="KW-0472">Membrane</keyword>
<evidence type="ECO:0000256" key="14">
    <source>
        <dbReference type="ARBA" id="ARBA00023137"/>
    </source>
</evidence>